<reference evidence="2" key="2">
    <citation type="submission" date="2015-01" db="EMBL/GenBank/DDBJ databases">
        <title>Evolutionary Origins and Diversification of the Mycorrhizal Mutualists.</title>
        <authorList>
            <consortium name="DOE Joint Genome Institute"/>
            <consortium name="Mycorrhizal Genomics Consortium"/>
            <person name="Kohler A."/>
            <person name="Kuo A."/>
            <person name="Nagy L.G."/>
            <person name="Floudas D."/>
            <person name="Copeland A."/>
            <person name="Barry K.W."/>
            <person name="Cichocki N."/>
            <person name="Veneault-Fourrey C."/>
            <person name="LaButti K."/>
            <person name="Lindquist E.A."/>
            <person name="Lipzen A."/>
            <person name="Lundell T."/>
            <person name="Morin E."/>
            <person name="Murat C."/>
            <person name="Riley R."/>
            <person name="Ohm R."/>
            <person name="Sun H."/>
            <person name="Tunlid A."/>
            <person name="Henrissat B."/>
            <person name="Grigoriev I.V."/>
            <person name="Hibbett D.S."/>
            <person name="Martin F."/>
        </authorList>
    </citation>
    <scope>NUCLEOTIDE SEQUENCE [LARGE SCALE GENOMIC DNA]</scope>
    <source>
        <strain evidence="2">441</strain>
    </source>
</reference>
<dbReference type="EMBL" id="KN833695">
    <property type="protein sequence ID" value="KIK27601.1"/>
    <property type="molecule type" value="Genomic_DNA"/>
</dbReference>
<proteinExistence type="predicted"/>
<dbReference type="AlphaFoldDB" id="A0A0C9ZE77"/>
<dbReference type="HOGENOM" id="CLU_2942650_0_0_1"/>
<keyword evidence="2" id="KW-1185">Reference proteome</keyword>
<organism evidence="1 2">
    <name type="scientific">Pisolithus microcarpus 441</name>
    <dbReference type="NCBI Taxonomy" id="765257"/>
    <lineage>
        <taxon>Eukaryota</taxon>
        <taxon>Fungi</taxon>
        <taxon>Dikarya</taxon>
        <taxon>Basidiomycota</taxon>
        <taxon>Agaricomycotina</taxon>
        <taxon>Agaricomycetes</taxon>
        <taxon>Agaricomycetidae</taxon>
        <taxon>Boletales</taxon>
        <taxon>Sclerodermatineae</taxon>
        <taxon>Pisolithaceae</taxon>
        <taxon>Pisolithus</taxon>
    </lineage>
</organism>
<sequence>MQGRRGQVDAPVLRAMDCKVVGTPQFDVYVQIDALSCAALEKGTAEADRRYHEGQVVIEK</sequence>
<name>A0A0C9ZE77_9AGAM</name>
<reference evidence="1 2" key="1">
    <citation type="submission" date="2014-04" db="EMBL/GenBank/DDBJ databases">
        <authorList>
            <consortium name="DOE Joint Genome Institute"/>
            <person name="Kuo A."/>
            <person name="Kohler A."/>
            <person name="Costa M.D."/>
            <person name="Nagy L.G."/>
            <person name="Floudas D."/>
            <person name="Copeland A."/>
            <person name="Barry K.W."/>
            <person name="Cichocki N."/>
            <person name="Veneault-Fourrey C."/>
            <person name="LaButti K."/>
            <person name="Lindquist E.A."/>
            <person name="Lipzen A."/>
            <person name="Lundell T."/>
            <person name="Morin E."/>
            <person name="Murat C."/>
            <person name="Sun H."/>
            <person name="Tunlid A."/>
            <person name="Henrissat B."/>
            <person name="Grigoriev I.V."/>
            <person name="Hibbett D.S."/>
            <person name="Martin F."/>
            <person name="Nordberg H.P."/>
            <person name="Cantor M.N."/>
            <person name="Hua S.X."/>
        </authorList>
    </citation>
    <scope>NUCLEOTIDE SEQUENCE [LARGE SCALE GENOMIC DNA]</scope>
    <source>
        <strain evidence="1 2">441</strain>
    </source>
</reference>
<gene>
    <name evidence="1" type="ORF">PISMIDRAFT_674493</name>
</gene>
<dbReference type="Proteomes" id="UP000054018">
    <property type="component" value="Unassembled WGS sequence"/>
</dbReference>
<evidence type="ECO:0000313" key="1">
    <source>
        <dbReference type="EMBL" id="KIK27601.1"/>
    </source>
</evidence>
<evidence type="ECO:0000313" key="2">
    <source>
        <dbReference type="Proteomes" id="UP000054018"/>
    </source>
</evidence>
<accession>A0A0C9ZE77</accession>
<protein>
    <submittedName>
        <fullName evidence="1">Uncharacterized protein</fullName>
    </submittedName>
</protein>